<dbReference type="eggNOG" id="COG3656">
    <property type="taxonomic scope" value="Bacteria"/>
</dbReference>
<name>E1R120_SEDSS</name>
<dbReference type="Gene3D" id="2.60.40.4070">
    <property type="match status" value="1"/>
</dbReference>
<keyword evidence="1" id="KW-0732">Signal</keyword>
<dbReference type="EMBL" id="CP002116">
    <property type="protein sequence ID" value="ADK80269.1"/>
    <property type="molecule type" value="Genomic_DNA"/>
</dbReference>
<feature type="chain" id="PRO_5003150645" description="DUF2271 domain-containing protein" evidence="1">
    <location>
        <begin position="27"/>
        <end position="190"/>
    </location>
</feature>
<feature type="signal peptide" evidence="1">
    <location>
        <begin position="1"/>
        <end position="26"/>
    </location>
</feature>
<gene>
    <name evidence="2" type="ordered locus">Spirs_1139</name>
</gene>
<accession>E1R120</accession>
<dbReference type="Pfam" id="PF10029">
    <property type="entry name" value="DUF2271"/>
    <property type="match status" value="1"/>
</dbReference>
<keyword evidence="3" id="KW-1185">Reference proteome</keyword>
<sequence length="190" mass="21233">MCRTKISMLFTGLMLFSLWQGNSALSAESTTETRKLTLTFTYIRQFGQSSNQFAVWIEDSQKHHVKTLFVTDFTSKEGWKKQTGVLSNWVESADPEGMGADEIDAVSGPTPDQGELSYTWDCTDQDGNPVPDGDYHFFVEGATGWRSRILQKGTITIGSSKDHATSWARYFGKDEKGHGMIGRAKVEFIP</sequence>
<evidence type="ECO:0008006" key="4">
    <source>
        <dbReference type="Google" id="ProtNLM"/>
    </source>
</evidence>
<proteinExistence type="predicted"/>
<organism evidence="2 3">
    <name type="scientific">Sediminispirochaeta smaragdinae (strain DSM 11293 / JCM 15392 / SEBR 4228)</name>
    <name type="common">Spirochaeta smaragdinae</name>
    <dbReference type="NCBI Taxonomy" id="573413"/>
    <lineage>
        <taxon>Bacteria</taxon>
        <taxon>Pseudomonadati</taxon>
        <taxon>Spirochaetota</taxon>
        <taxon>Spirochaetia</taxon>
        <taxon>Spirochaetales</taxon>
        <taxon>Spirochaetaceae</taxon>
        <taxon>Sediminispirochaeta</taxon>
    </lineage>
</organism>
<evidence type="ECO:0000313" key="2">
    <source>
        <dbReference type="EMBL" id="ADK80269.1"/>
    </source>
</evidence>
<dbReference type="RefSeq" id="WP_013253733.1">
    <property type="nucleotide sequence ID" value="NC_014364.1"/>
</dbReference>
<dbReference type="InterPro" id="IPR014469">
    <property type="entry name" value="DUF2271"/>
</dbReference>
<protein>
    <recommendedName>
        <fullName evidence="4">DUF2271 domain-containing protein</fullName>
    </recommendedName>
</protein>
<dbReference type="KEGG" id="ssm:Spirs_1139"/>
<dbReference type="STRING" id="573413.Spirs_1139"/>
<reference evidence="2 3" key="1">
    <citation type="journal article" date="2010" name="Stand. Genomic Sci.">
        <title>Complete genome sequence of Spirochaeta smaragdinae type strain (SEBR 4228).</title>
        <authorList>
            <person name="Mavromatis K."/>
            <person name="Yasawong M."/>
            <person name="Chertkov O."/>
            <person name="Lapidus A."/>
            <person name="Lucas S."/>
            <person name="Nolan M."/>
            <person name="Del Rio T.G."/>
            <person name="Tice H."/>
            <person name="Cheng J.F."/>
            <person name="Pitluck S."/>
            <person name="Liolios K."/>
            <person name="Ivanova N."/>
            <person name="Tapia R."/>
            <person name="Han C."/>
            <person name="Bruce D."/>
            <person name="Goodwin L."/>
            <person name="Pati A."/>
            <person name="Chen A."/>
            <person name="Palaniappan K."/>
            <person name="Land M."/>
            <person name="Hauser L."/>
            <person name="Chang Y.J."/>
            <person name="Jeffries C.D."/>
            <person name="Detter J.C."/>
            <person name="Rohde M."/>
            <person name="Brambilla E."/>
            <person name="Spring S."/>
            <person name="Goker M."/>
            <person name="Sikorski J."/>
            <person name="Woyke T."/>
            <person name="Bristow J."/>
            <person name="Eisen J.A."/>
            <person name="Markowitz V."/>
            <person name="Hugenholtz P."/>
            <person name="Klenk H.P."/>
            <person name="Kyrpides N.C."/>
        </authorList>
    </citation>
    <scope>NUCLEOTIDE SEQUENCE [LARGE SCALE GENOMIC DNA]</scope>
    <source>
        <strain evidence="3">DSM 11293 / JCM 15392 / SEBR 4228</strain>
    </source>
</reference>
<evidence type="ECO:0000256" key="1">
    <source>
        <dbReference type="SAM" id="SignalP"/>
    </source>
</evidence>
<dbReference type="OrthoDB" id="358935at2"/>
<dbReference type="Proteomes" id="UP000002318">
    <property type="component" value="Chromosome"/>
</dbReference>
<dbReference type="HOGENOM" id="CLU_105848_0_0_12"/>
<dbReference type="AlphaFoldDB" id="E1R120"/>
<evidence type="ECO:0000313" key="3">
    <source>
        <dbReference type="Proteomes" id="UP000002318"/>
    </source>
</evidence>